<dbReference type="KEGG" id="lut:Lupro_00555"/>
<dbReference type="Pfam" id="PF05258">
    <property type="entry name" value="DciA"/>
    <property type="match status" value="1"/>
</dbReference>
<dbReference type="AlphaFoldDB" id="A0A0X8G4D4"/>
<dbReference type="Proteomes" id="UP000059672">
    <property type="component" value="Chromosome"/>
</dbReference>
<dbReference type="RefSeq" id="WP_068205561.1">
    <property type="nucleotide sequence ID" value="NZ_CP013355.1"/>
</dbReference>
<dbReference type="InterPro" id="IPR007922">
    <property type="entry name" value="DciA-like"/>
</dbReference>
<sequence>MAKRQNEFHSIKDLMKDVIKENKLTKGMLQLSVKEAWTKLMGVGVVSYTNNIELHGKTLIVNLKSSVLREELSYGKEKIIRMMNEELGTNLISKLILS</sequence>
<dbReference type="OrthoDB" id="9804942at2"/>
<dbReference type="PANTHER" id="PTHR36456:SF1">
    <property type="entry name" value="UPF0232 PROTEIN SCO3875"/>
    <property type="match status" value="1"/>
</dbReference>
<proteinExistence type="predicted"/>
<accession>A0A0X8G4D4</accession>
<name>A0A0X8G4D4_9FLAO</name>
<gene>
    <name evidence="1" type="ORF">Lupro_00555</name>
</gene>
<keyword evidence="2" id="KW-1185">Reference proteome</keyword>
<dbReference type="EMBL" id="CP013355">
    <property type="protein sequence ID" value="AMC09843.1"/>
    <property type="molecule type" value="Genomic_DNA"/>
</dbReference>
<organism evidence="1 2">
    <name type="scientific">Lutibacter profundi</name>
    <dbReference type="NCBI Taxonomy" id="1622118"/>
    <lineage>
        <taxon>Bacteria</taxon>
        <taxon>Pseudomonadati</taxon>
        <taxon>Bacteroidota</taxon>
        <taxon>Flavobacteriia</taxon>
        <taxon>Flavobacteriales</taxon>
        <taxon>Flavobacteriaceae</taxon>
        <taxon>Lutibacter</taxon>
    </lineage>
</organism>
<evidence type="ECO:0000313" key="1">
    <source>
        <dbReference type="EMBL" id="AMC09843.1"/>
    </source>
</evidence>
<dbReference type="STRING" id="1622118.Lupro_00555"/>
<evidence type="ECO:0000313" key="2">
    <source>
        <dbReference type="Proteomes" id="UP000059672"/>
    </source>
</evidence>
<reference evidence="1 2" key="2">
    <citation type="journal article" date="2016" name="Int. J. Syst. Evol. Microbiol.">
        <title>Lutibacter profundi sp. nov., isolated from a deep-sea hydrothermal system on the Arctic Mid-Ocean Ridge and emended description of the genus Lutibacter.</title>
        <authorList>
            <person name="Le Moine Bauer S."/>
            <person name="Roalkvam I."/>
            <person name="Steen I.H."/>
            <person name="Dahle H."/>
        </authorList>
    </citation>
    <scope>NUCLEOTIDE SEQUENCE [LARGE SCALE GENOMIC DNA]</scope>
    <source>
        <strain evidence="1 2">LP1</strain>
    </source>
</reference>
<protein>
    <submittedName>
        <fullName evidence="1">RNA-binding protein</fullName>
    </submittedName>
</protein>
<dbReference type="PANTHER" id="PTHR36456">
    <property type="entry name" value="UPF0232 PROTEIN SCO3875"/>
    <property type="match status" value="1"/>
</dbReference>
<reference evidence="2" key="1">
    <citation type="submission" date="2015-12" db="EMBL/GenBank/DDBJ databases">
        <title>Complete genome sequence of Lutibacter profundus strain LP1.</title>
        <authorList>
            <person name="Wissuwa J."/>
            <person name="Le Moine Bauer S."/>
            <person name="Stokke R."/>
            <person name="Dahle H."/>
            <person name="Steen I.H."/>
        </authorList>
    </citation>
    <scope>NUCLEOTIDE SEQUENCE [LARGE SCALE GENOMIC DNA]</scope>
    <source>
        <strain evidence="2">LP1</strain>
    </source>
</reference>